<feature type="transmembrane region" description="Helical" evidence="1">
    <location>
        <begin position="163"/>
        <end position="186"/>
    </location>
</feature>
<evidence type="ECO:0000256" key="1">
    <source>
        <dbReference type="SAM" id="Phobius"/>
    </source>
</evidence>
<proteinExistence type="predicted"/>
<keyword evidence="1" id="KW-0472">Membrane</keyword>
<evidence type="ECO:0000313" key="3">
    <source>
        <dbReference type="EMBL" id="CAJ1387083.1"/>
    </source>
</evidence>
<organism evidence="3 4">
    <name type="scientific">Effrenium voratum</name>
    <dbReference type="NCBI Taxonomy" id="2562239"/>
    <lineage>
        <taxon>Eukaryota</taxon>
        <taxon>Sar</taxon>
        <taxon>Alveolata</taxon>
        <taxon>Dinophyceae</taxon>
        <taxon>Suessiales</taxon>
        <taxon>Symbiodiniaceae</taxon>
        <taxon>Effrenium</taxon>
    </lineage>
</organism>
<feature type="signal peptide" evidence="2">
    <location>
        <begin position="1"/>
        <end position="16"/>
    </location>
</feature>
<gene>
    <name evidence="3" type="ORF">EVOR1521_LOCUS13226</name>
</gene>
<dbReference type="InterPro" id="IPR036259">
    <property type="entry name" value="MFS_trans_sf"/>
</dbReference>
<comment type="caution">
    <text evidence="3">The sequence shown here is derived from an EMBL/GenBank/DDBJ whole genome shotgun (WGS) entry which is preliminary data.</text>
</comment>
<keyword evidence="1" id="KW-1133">Transmembrane helix</keyword>
<feature type="transmembrane region" description="Helical" evidence="1">
    <location>
        <begin position="386"/>
        <end position="406"/>
    </location>
</feature>
<feature type="chain" id="PRO_5041291247" description="MFS transporter" evidence="2">
    <location>
        <begin position="17"/>
        <end position="516"/>
    </location>
</feature>
<dbReference type="Gene3D" id="1.20.1250.20">
    <property type="entry name" value="MFS general substrate transporter like domains"/>
    <property type="match status" value="1"/>
</dbReference>
<dbReference type="AlphaFoldDB" id="A0AA36IGX5"/>
<evidence type="ECO:0000313" key="4">
    <source>
        <dbReference type="Proteomes" id="UP001178507"/>
    </source>
</evidence>
<feature type="transmembrane region" description="Helical" evidence="1">
    <location>
        <begin position="260"/>
        <end position="282"/>
    </location>
</feature>
<dbReference type="Proteomes" id="UP001178507">
    <property type="component" value="Unassembled WGS sequence"/>
</dbReference>
<name>A0AA36IGX5_9DINO</name>
<protein>
    <recommendedName>
        <fullName evidence="5">MFS transporter</fullName>
    </recommendedName>
</protein>
<evidence type="ECO:0008006" key="5">
    <source>
        <dbReference type="Google" id="ProtNLM"/>
    </source>
</evidence>
<evidence type="ECO:0000256" key="2">
    <source>
        <dbReference type="SAM" id="SignalP"/>
    </source>
</evidence>
<feature type="transmembrane region" description="Helical" evidence="1">
    <location>
        <begin position="52"/>
        <end position="72"/>
    </location>
</feature>
<keyword evidence="4" id="KW-1185">Reference proteome</keyword>
<dbReference type="SUPFAM" id="SSF103473">
    <property type="entry name" value="MFS general substrate transporter"/>
    <property type="match status" value="1"/>
</dbReference>
<reference evidence="3" key="1">
    <citation type="submission" date="2023-08" db="EMBL/GenBank/DDBJ databases">
        <authorList>
            <person name="Chen Y."/>
            <person name="Shah S."/>
            <person name="Dougan E. K."/>
            <person name="Thang M."/>
            <person name="Chan C."/>
        </authorList>
    </citation>
    <scope>NUCLEOTIDE SEQUENCE</scope>
</reference>
<feature type="transmembrane region" description="Helical" evidence="1">
    <location>
        <begin position="483"/>
        <end position="501"/>
    </location>
</feature>
<accession>A0AA36IGX5</accession>
<keyword evidence="2" id="KW-0732">Signal</keyword>
<dbReference type="EMBL" id="CAUJNA010001455">
    <property type="protein sequence ID" value="CAJ1387083.1"/>
    <property type="molecule type" value="Genomic_DNA"/>
</dbReference>
<sequence length="516" mass="54832">MSARAVLLTALPAAQAFVQDAETIFLQVEVKVATALAELPAEMIAPGFRAQAVRSLLSLATLCAVLWCVEMLGLSCSIRRSGQWVYVGSCLLVAMGQSMLLTVSLPLATVLTYSAAASGFLASTTSLGGLLAQLLAASSWSTLGCQPYWLLRSSMVATTFLHLFFHGLFVGALCLPLSATSLWWCLVVSRTLAGFFAALSCLSASFLAFAVTPQGELLNLQTSVQGAYGAGQCLGNMLASSAIVFFQISGESPGQVLAEGAAPVLMFTFAIALLLATSVLFVPRAQLADQVPPVVDGATESISNTKQHSELGSLEVCERKGIFRNAVIYNFERTFSVASIEVATTMISQVEFGFSTVMTGWIFGLIAIGSLLANVIVAFTPSNTDLRICMMVCFAAVGVVTTPFLLDWWPWWTLYVADALMMTMTNAANGISDGVALLAATGVQDLSRESFINQKMLSMAAAKVIAAPLARGLLPWLGRNGYGALQTIVSLAGFLGIWKMYCMAGSREQQENSQKE</sequence>
<keyword evidence="1" id="KW-0812">Transmembrane</keyword>
<feature type="transmembrane region" description="Helical" evidence="1">
    <location>
        <begin position="360"/>
        <end position="379"/>
    </location>
</feature>
<feature type="transmembrane region" description="Helical" evidence="1">
    <location>
        <begin position="192"/>
        <end position="212"/>
    </location>
</feature>
<feature type="transmembrane region" description="Helical" evidence="1">
    <location>
        <begin position="224"/>
        <end position="248"/>
    </location>
</feature>
<feature type="transmembrane region" description="Helical" evidence="1">
    <location>
        <begin position="84"/>
        <end position="110"/>
    </location>
</feature>